<dbReference type="InterPro" id="IPR023214">
    <property type="entry name" value="HAD_sf"/>
</dbReference>
<dbReference type="Gene3D" id="3.40.50.1000">
    <property type="entry name" value="HAD superfamily/HAD-like"/>
    <property type="match status" value="2"/>
</dbReference>
<dbReference type="EMBL" id="OZ019903">
    <property type="protein sequence ID" value="CAK9197602.1"/>
    <property type="molecule type" value="Genomic_DNA"/>
</dbReference>
<evidence type="ECO:0008006" key="3">
    <source>
        <dbReference type="Google" id="ProtNLM"/>
    </source>
</evidence>
<dbReference type="SUPFAM" id="SSF56784">
    <property type="entry name" value="HAD-like"/>
    <property type="match status" value="1"/>
</dbReference>
<organism evidence="1 2">
    <name type="scientific">Sphagnum troendelagicum</name>
    <dbReference type="NCBI Taxonomy" id="128251"/>
    <lineage>
        <taxon>Eukaryota</taxon>
        <taxon>Viridiplantae</taxon>
        <taxon>Streptophyta</taxon>
        <taxon>Embryophyta</taxon>
        <taxon>Bryophyta</taxon>
        <taxon>Sphagnophytina</taxon>
        <taxon>Sphagnopsida</taxon>
        <taxon>Sphagnales</taxon>
        <taxon>Sphagnaceae</taxon>
        <taxon>Sphagnum</taxon>
    </lineage>
</organism>
<dbReference type="PANTHER" id="PTHR14269">
    <property type="entry name" value="CDP-DIACYLGLYCEROL--GLYCEROL-3-PHOSPHATE 3-PHOSPHATIDYLTRANSFERASE-RELATED"/>
    <property type="match status" value="1"/>
</dbReference>
<dbReference type="InterPro" id="IPR006357">
    <property type="entry name" value="HAD-SF_hydro_IIA"/>
</dbReference>
<keyword evidence="2" id="KW-1185">Reference proteome</keyword>
<dbReference type="PANTHER" id="PTHR14269:SF4">
    <property type="entry name" value="CAT EYE SYNDROME CRITICAL REGION PROTEIN 5"/>
    <property type="match status" value="1"/>
</dbReference>
<dbReference type="InterPro" id="IPR006353">
    <property type="entry name" value="HAD-SF_hydro_IIA_CECR5"/>
</dbReference>
<protein>
    <recommendedName>
        <fullName evidence="3">Cat eye syndrome critical region protein 5</fullName>
    </recommendedName>
</protein>
<proteinExistence type="predicted"/>
<dbReference type="Pfam" id="PF13242">
    <property type="entry name" value="Hydrolase_like"/>
    <property type="match status" value="1"/>
</dbReference>
<dbReference type="NCBIfam" id="TIGR01456">
    <property type="entry name" value="CECR5"/>
    <property type="match status" value="1"/>
</dbReference>
<dbReference type="InterPro" id="IPR050324">
    <property type="entry name" value="CDP-alcohol_PTase-I"/>
</dbReference>
<evidence type="ECO:0000313" key="2">
    <source>
        <dbReference type="Proteomes" id="UP001497512"/>
    </source>
</evidence>
<dbReference type="Proteomes" id="UP001497512">
    <property type="component" value="Chromosome 11"/>
</dbReference>
<dbReference type="Pfam" id="PF13344">
    <property type="entry name" value="Hydrolase_6"/>
    <property type="match status" value="1"/>
</dbReference>
<dbReference type="NCBIfam" id="TIGR01460">
    <property type="entry name" value="HAD-SF-IIA"/>
    <property type="match status" value="1"/>
</dbReference>
<gene>
    <name evidence="1" type="ORF">CSSPTR1EN2_LOCUS4056</name>
</gene>
<sequence length="458" mass="50398">MGGGRTFVSGMCVRRLQRIAAHDGSPTRRFSFTSGVGNPGGALNVMEYLRASTLFLSWNQFSVLKNSFQSMSTGSLLRAHLASRSISDLVVFFNRNPFGIAFDIDGVLLRGREPIGRAPESLARLYKDVKNAELQVPYIFLTNGGGMTESARAAELTRLLGVPIAAQQVLLGHSPFMSLSHRFKSKRVLSVGKGAVDEVLASYGFRKVVKIDEYVEEFDSIDPLESYKPWVKQSKSSRDILMPSSDQKISAVFVCSDPVDWGRDLQVLCDVLRSGGLPGEAESESPQPPLFFAADDLEYQAKFPVTRFGMGAFRLALETLYKEVVGHPLAYHSYGKPKAVVYKLAENSLQHVAKLLNTKHGKPLTSTEKVVSSHLESATVGEVNEEHCALKTIYMIGDNPETDIAGAIGVGRPWFSILVRTGCFREPENHPLYPADKVVEDVYEAIDFIAQNEGIKLS</sequence>
<accession>A0ABP0TIU3</accession>
<dbReference type="InterPro" id="IPR036412">
    <property type="entry name" value="HAD-like_sf"/>
</dbReference>
<reference evidence="1" key="1">
    <citation type="submission" date="2024-02" db="EMBL/GenBank/DDBJ databases">
        <authorList>
            <consortium name="ELIXIR-Norway"/>
            <consortium name="Elixir Norway"/>
        </authorList>
    </citation>
    <scope>NUCLEOTIDE SEQUENCE</scope>
</reference>
<name>A0ABP0TIU3_9BRYO</name>
<evidence type="ECO:0000313" key="1">
    <source>
        <dbReference type="EMBL" id="CAK9197602.1"/>
    </source>
</evidence>